<gene>
    <name evidence="5" type="ORF">BSZ37_08940</name>
</gene>
<dbReference type="RefSeq" id="WP_095510216.1">
    <property type="nucleotide sequence ID" value="NZ_MQWD01000001.1"/>
</dbReference>
<dbReference type="Pfam" id="PF14559">
    <property type="entry name" value="TPR_19"/>
    <property type="match status" value="1"/>
</dbReference>
<evidence type="ECO:0000256" key="2">
    <source>
        <dbReference type="ARBA" id="ARBA00022803"/>
    </source>
</evidence>
<evidence type="ECO:0000256" key="3">
    <source>
        <dbReference type="PROSITE-ProRule" id="PRU00339"/>
    </source>
</evidence>
<accession>A0A271IZY5</accession>
<keyword evidence="1" id="KW-0677">Repeat</keyword>
<evidence type="ECO:0008006" key="7">
    <source>
        <dbReference type="Google" id="ProtNLM"/>
    </source>
</evidence>
<keyword evidence="4" id="KW-1133">Transmembrane helix</keyword>
<dbReference type="GO" id="GO:0016788">
    <property type="term" value="F:hydrolase activity, acting on ester bonds"/>
    <property type="evidence" value="ECO:0007669"/>
    <property type="project" value="UniProtKB-ARBA"/>
</dbReference>
<sequence>MADTPDPTPEAAEPGLSAGTRRWFLVVTALLPVLFFGLLEGGLRVFGYGDDYPLFVPVEAAPGRLTVNRQVAKRYFAQAASVPTPNPDVFLEDKPEGTFRIVAQGGSSAAGYPFYRGASFPQVLGTRLRLAYPDREIEVVNTAMAAVNSFTLLDLVDEVIEAEPDVVVVYAGHNEWYGALGAASTESFASSPGLTRAYLRLRRFRTVQLVRDAVGRLAALRGEEPADGRPPSNTLMARMIGEQNVPYGGETYRAGVRQFEENLGRILAAYEAAGIPVYVSTLASNEHDQRPFITAHGADADTAAWFDAAQAGADALYEQRIPDAIDLLARAAAIDTLAADAYFALGHAYEAAGRGAEAREAFERARDLDALRFRAPRAMNDVIRRAAAAHGARVVEGDSAFRAVSPGGVVGHRLMLEHLHPNLDGYGVLADAFFDAFVADGLLGGAPRSTPSGVLVRLVTPMDSVAGRIRVAQLTAGWPFRPEESQPFRLDSARTPAYVLDYARGIMEGDPWLQSAAALADRYEADGRIRDALVTRRAVVQAYPFLPEAWSSLASLELRRIQAAGQPDRLPYAAGLFQRALDQDSAHVPALAMLGALALQAGDRDAAIGFLERARAEAPETEQVLYNLSGAYLMQRRFAEAADLADKLVAMEPENPRYRSLREGIRRDGGS</sequence>
<dbReference type="SUPFAM" id="SSF48452">
    <property type="entry name" value="TPR-like"/>
    <property type="match status" value="1"/>
</dbReference>
<protein>
    <recommendedName>
        <fullName evidence="7">SGNH hydrolase-type esterase domain-containing protein</fullName>
    </recommendedName>
</protein>
<dbReference type="PANTHER" id="PTHR45586:SF1">
    <property type="entry name" value="LIPOPOLYSACCHARIDE ASSEMBLY PROTEIN B"/>
    <property type="match status" value="1"/>
</dbReference>
<reference evidence="5 6" key="1">
    <citation type="submission" date="2016-11" db="EMBL/GenBank/DDBJ databases">
        <title>Study of marine rhodopsin-containing bacteria.</title>
        <authorList>
            <person name="Yoshizawa S."/>
            <person name="Kumagai Y."/>
            <person name="Kogure K."/>
        </authorList>
    </citation>
    <scope>NUCLEOTIDE SEQUENCE [LARGE SCALE GENOMIC DNA]</scope>
    <source>
        <strain evidence="5 6">SAORIC-28</strain>
    </source>
</reference>
<organism evidence="5 6">
    <name type="scientific">Rubrivirga marina</name>
    <dbReference type="NCBI Taxonomy" id="1196024"/>
    <lineage>
        <taxon>Bacteria</taxon>
        <taxon>Pseudomonadati</taxon>
        <taxon>Rhodothermota</taxon>
        <taxon>Rhodothermia</taxon>
        <taxon>Rhodothermales</taxon>
        <taxon>Rubricoccaceae</taxon>
        <taxon>Rubrivirga</taxon>
    </lineage>
</organism>
<keyword evidence="4" id="KW-0472">Membrane</keyword>
<keyword evidence="2 3" id="KW-0802">TPR repeat</keyword>
<feature type="transmembrane region" description="Helical" evidence="4">
    <location>
        <begin position="20"/>
        <end position="39"/>
    </location>
</feature>
<evidence type="ECO:0000313" key="5">
    <source>
        <dbReference type="EMBL" id="PAP76558.1"/>
    </source>
</evidence>
<feature type="repeat" description="TPR" evidence="3">
    <location>
        <begin position="622"/>
        <end position="655"/>
    </location>
</feature>
<dbReference type="AlphaFoldDB" id="A0A271IZY5"/>
<dbReference type="OrthoDB" id="239390at2"/>
<dbReference type="InterPro" id="IPR011990">
    <property type="entry name" value="TPR-like_helical_dom_sf"/>
</dbReference>
<name>A0A271IZY5_9BACT</name>
<dbReference type="InterPro" id="IPR051012">
    <property type="entry name" value="CellSynth/LPSAsmb/PSIAsmb"/>
</dbReference>
<dbReference type="EMBL" id="MQWD01000001">
    <property type="protein sequence ID" value="PAP76558.1"/>
    <property type="molecule type" value="Genomic_DNA"/>
</dbReference>
<dbReference type="SUPFAM" id="SSF52266">
    <property type="entry name" value="SGNH hydrolase"/>
    <property type="match status" value="1"/>
</dbReference>
<comment type="caution">
    <text evidence="5">The sequence shown here is derived from an EMBL/GenBank/DDBJ whole genome shotgun (WGS) entry which is preliminary data.</text>
</comment>
<dbReference type="Proteomes" id="UP000216339">
    <property type="component" value="Unassembled WGS sequence"/>
</dbReference>
<dbReference type="Gene3D" id="1.25.40.10">
    <property type="entry name" value="Tetratricopeptide repeat domain"/>
    <property type="match status" value="2"/>
</dbReference>
<evidence type="ECO:0000256" key="1">
    <source>
        <dbReference type="ARBA" id="ARBA00022737"/>
    </source>
</evidence>
<feature type="repeat" description="TPR" evidence="3">
    <location>
        <begin position="339"/>
        <end position="372"/>
    </location>
</feature>
<keyword evidence="6" id="KW-1185">Reference proteome</keyword>
<dbReference type="SMART" id="SM00028">
    <property type="entry name" value="TPR"/>
    <property type="match status" value="3"/>
</dbReference>
<dbReference type="InterPro" id="IPR036514">
    <property type="entry name" value="SGNH_hydro_sf"/>
</dbReference>
<dbReference type="PROSITE" id="PS50005">
    <property type="entry name" value="TPR"/>
    <property type="match status" value="2"/>
</dbReference>
<keyword evidence="4" id="KW-0812">Transmembrane</keyword>
<dbReference type="InterPro" id="IPR019734">
    <property type="entry name" value="TPR_rpt"/>
</dbReference>
<evidence type="ECO:0000313" key="6">
    <source>
        <dbReference type="Proteomes" id="UP000216339"/>
    </source>
</evidence>
<proteinExistence type="predicted"/>
<dbReference type="PANTHER" id="PTHR45586">
    <property type="entry name" value="TPR REPEAT-CONTAINING PROTEIN PA4667"/>
    <property type="match status" value="1"/>
</dbReference>
<dbReference type="Gene3D" id="3.40.50.1110">
    <property type="entry name" value="SGNH hydrolase"/>
    <property type="match status" value="1"/>
</dbReference>
<dbReference type="Pfam" id="PF13181">
    <property type="entry name" value="TPR_8"/>
    <property type="match status" value="1"/>
</dbReference>
<evidence type="ECO:0000256" key="4">
    <source>
        <dbReference type="SAM" id="Phobius"/>
    </source>
</evidence>